<dbReference type="GO" id="GO:0006508">
    <property type="term" value="P:proteolysis"/>
    <property type="evidence" value="ECO:0007669"/>
    <property type="project" value="UniProtKB-KW"/>
</dbReference>
<dbReference type="GO" id="GO:0004843">
    <property type="term" value="F:cysteine-type deubiquitinase activity"/>
    <property type="evidence" value="ECO:0007669"/>
    <property type="project" value="InterPro"/>
</dbReference>
<dbReference type="SMART" id="SM00647">
    <property type="entry name" value="IBR"/>
    <property type="match status" value="1"/>
</dbReference>
<dbReference type="GO" id="GO:0061630">
    <property type="term" value="F:ubiquitin protein ligase activity"/>
    <property type="evidence" value="ECO:0007669"/>
    <property type="project" value="TreeGrafter"/>
</dbReference>
<evidence type="ECO:0000256" key="7">
    <source>
        <dbReference type="ARBA" id="ARBA00022833"/>
    </source>
</evidence>
<dbReference type="PROSITE" id="PS51873">
    <property type="entry name" value="TRIAD"/>
    <property type="match status" value="1"/>
</dbReference>
<keyword evidence="7" id="KW-0862">Zinc</keyword>
<dbReference type="GO" id="GO:0071797">
    <property type="term" value="C:LUBAC complex"/>
    <property type="evidence" value="ECO:0007669"/>
    <property type="project" value="InterPro"/>
</dbReference>
<dbReference type="PROSITE" id="PS51283">
    <property type="entry name" value="DUSP"/>
    <property type="match status" value="1"/>
</dbReference>
<dbReference type="InterPro" id="IPR035927">
    <property type="entry name" value="DUSP-like_sf"/>
</dbReference>
<dbReference type="InterPro" id="IPR026254">
    <property type="entry name" value="RNF31-like"/>
</dbReference>
<dbReference type="InterPro" id="IPR041031">
    <property type="entry name" value="RNF31_C"/>
</dbReference>
<evidence type="ECO:0000256" key="6">
    <source>
        <dbReference type="ARBA" id="ARBA00022786"/>
    </source>
</evidence>
<comment type="caution">
    <text evidence="11">The sequence shown here is derived from an EMBL/GenBank/DDBJ whole genome shotgun (WGS) entry which is preliminary data.</text>
</comment>
<dbReference type="GO" id="GO:0036435">
    <property type="term" value="F:K48-linked polyubiquitin modification-dependent protein binding"/>
    <property type="evidence" value="ECO:0007669"/>
    <property type="project" value="TreeGrafter"/>
</dbReference>
<evidence type="ECO:0000256" key="2">
    <source>
        <dbReference type="ARBA" id="ARBA00022679"/>
    </source>
</evidence>
<dbReference type="Gene3D" id="3.30.40.10">
    <property type="entry name" value="Zinc/RING finger domain, C3HC4 (zinc finger)"/>
    <property type="match status" value="1"/>
</dbReference>
<evidence type="ECO:0000259" key="10">
    <source>
        <dbReference type="PROSITE" id="PS51873"/>
    </source>
</evidence>
<dbReference type="Pfam" id="PF01485">
    <property type="entry name" value="IBR"/>
    <property type="match status" value="1"/>
</dbReference>
<dbReference type="OrthoDB" id="265776at2759"/>
<dbReference type="CDD" id="cd20351">
    <property type="entry name" value="Rcat_RBR_HOIP"/>
    <property type="match status" value="1"/>
</dbReference>
<keyword evidence="3" id="KW-0479">Metal-binding</keyword>
<keyword evidence="6" id="KW-0833">Ubl conjugation pathway</keyword>
<keyword evidence="1" id="KW-0645">Protease</keyword>
<evidence type="ECO:0000256" key="8">
    <source>
        <dbReference type="SAM" id="MobiDB-lite"/>
    </source>
</evidence>
<dbReference type="Pfam" id="PF06337">
    <property type="entry name" value="DUSP"/>
    <property type="match status" value="1"/>
</dbReference>
<dbReference type="Proteomes" id="UP001152320">
    <property type="component" value="Chromosome 5"/>
</dbReference>
<reference evidence="11" key="1">
    <citation type="submission" date="2021-10" db="EMBL/GenBank/DDBJ databases">
        <title>Tropical sea cucumber genome reveals ecological adaptation and Cuvierian tubules defense mechanism.</title>
        <authorList>
            <person name="Chen T."/>
        </authorList>
    </citation>
    <scope>NUCLEOTIDE SEQUENCE</scope>
    <source>
        <strain evidence="11">Nanhai2018</strain>
        <tissue evidence="11">Muscle</tissue>
    </source>
</reference>
<accession>A0A9Q1CBG7</accession>
<keyword evidence="11" id="KW-0378">Hydrolase</keyword>
<dbReference type="InterPro" id="IPR047542">
    <property type="entry name" value="Rcat_RBR_RNF31-like"/>
</dbReference>
<dbReference type="Gene3D" id="3.10.20.90">
    <property type="entry name" value="Phosphatidylinositol 3-kinase Catalytic Subunit, Chain A, domain 1"/>
    <property type="match status" value="1"/>
</dbReference>
<dbReference type="InterPro" id="IPR006615">
    <property type="entry name" value="Pept_C19_DUSP"/>
</dbReference>
<dbReference type="Pfam" id="PF14836">
    <property type="entry name" value="Ubiquitin_3"/>
    <property type="match status" value="1"/>
</dbReference>
<gene>
    <name evidence="11" type="ORF">HOLleu_12567</name>
</gene>
<dbReference type="InterPro" id="IPR028135">
    <property type="entry name" value="Ub_USP-typ"/>
</dbReference>
<dbReference type="AlphaFoldDB" id="A0A9Q1CBG7"/>
<dbReference type="GO" id="GO:0097039">
    <property type="term" value="P:protein linear polyubiquitination"/>
    <property type="evidence" value="ECO:0007669"/>
    <property type="project" value="TreeGrafter"/>
</dbReference>
<feature type="domain" description="DUSP" evidence="9">
    <location>
        <begin position="7"/>
        <end position="118"/>
    </location>
</feature>
<dbReference type="PANTHER" id="PTHR16004:SF2">
    <property type="entry name" value="E3 UBIQUITIN-PROTEIN LIGASE LUBEL"/>
    <property type="match status" value="1"/>
</dbReference>
<dbReference type="GO" id="GO:0070530">
    <property type="term" value="F:K63-linked polyubiquitin modification-dependent protein binding"/>
    <property type="evidence" value="ECO:0007669"/>
    <property type="project" value="TreeGrafter"/>
</dbReference>
<dbReference type="SUPFAM" id="SSF143791">
    <property type="entry name" value="DUSP-like"/>
    <property type="match status" value="1"/>
</dbReference>
<keyword evidence="12" id="KW-1185">Reference proteome</keyword>
<evidence type="ECO:0000256" key="1">
    <source>
        <dbReference type="ARBA" id="ARBA00022670"/>
    </source>
</evidence>
<evidence type="ECO:0000256" key="4">
    <source>
        <dbReference type="ARBA" id="ARBA00022737"/>
    </source>
</evidence>
<evidence type="ECO:0000259" key="9">
    <source>
        <dbReference type="PROSITE" id="PS51283"/>
    </source>
</evidence>
<keyword evidence="2" id="KW-0808">Transferase</keyword>
<dbReference type="Gene3D" id="3.30.2230.10">
    <property type="entry name" value="DUSP-like"/>
    <property type="match status" value="1"/>
</dbReference>
<sequence>MAEGGPPSINEQKEQISPLLQKSLVKGEFWYLIDIAWMKQWKKYVGFDSSDAHDAGDKNLHPGPIDNSGIMKGGDPAQLEDSLIDELDYILLPQEGWEKISSWYGCVEGQEPIVRKVVEHGIFVKSCTVEVYLTELKLCEYNKLDHIVTAKFSKGDTIETIEKKMRELFHISEDKETRLWNKYMSNSYEPLHEKTKTIQDAELYQGQLLVIEQKNEDGSWSRQLPKTTPYTSRYGANSYPVESQVSLHGLLKACIIEESSSSDEDEINTPEATTKVELAYVQCEKESVPDTSLEDDFRWYLEKESSPNDDEKVIALTIVEKIERSQLEEAVQKQLISSILMKKLNMTQYAIVSVFALKEEHELSECIVAVEAVGGDLQRAQDYFKECATCYTKFGMHKLVTLFTCQCLVCTECFTVHFTTLAQTTSCMYKFSCPVCNEPVLENSPPEEFQTYFSFLGMVLKNYLTEKDFELYDQKLASWELMADEYFRWCVHGCRSGFINDRGTRKIQCPECMQYQCFNCQKPWSKQHEKLTCEEFLVWKKTHDPEYQQSSQIAQLKESGITCPKCKMHYELAKGGCMHFKCPRCLNEFCCGCNLPFRRYPRCQQSPSCKGKGLHAHHPRDCLYYLRDEECYALQRLLQINSIDYSQATNTAGTGEGPSKCPVKEQHEGPNGLEDAICGKPLIGQCGLCENHYKEYLVGLINQGNIDPVDVFGLESLQAILRRNDKTIPIQDEDETHSAYCARLRQVSVEGNSAAATTETKKCTGGLCVTAAANQI</sequence>
<proteinExistence type="predicted"/>
<dbReference type="InterPro" id="IPR002867">
    <property type="entry name" value="IBR_dom"/>
</dbReference>
<dbReference type="InterPro" id="IPR013083">
    <property type="entry name" value="Znf_RING/FYVE/PHD"/>
</dbReference>
<dbReference type="InterPro" id="IPR044066">
    <property type="entry name" value="TRIAD_supradom"/>
</dbReference>
<dbReference type="Pfam" id="PF22191">
    <property type="entry name" value="IBR_1"/>
    <property type="match status" value="1"/>
</dbReference>
<dbReference type="SMART" id="SM00695">
    <property type="entry name" value="DUSP"/>
    <property type="match status" value="1"/>
</dbReference>
<feature type="domain" description="RING-type" evidence="10">
    <location>
        <begin position="383"/>
        <end position="621"/>
    </location>
</feature>
<evidence type="ECO:0000313" key="12">
    <source>
        <dbReference type="Proteomes" id="UP001152320"/>
    </source>
</evidence>
<name>A0A9Q1CBG7_HOLLE</name>
<keyword evidence="5" id="KW-0863">Zinc-finger</keyword>
<dbReference type="FunFam" id="3.30.2230.10:FF:000003">
    <property type="entry name" value="ubiquitin carboxyl-terminal hydrolase 15 isoform X1"/>
    <property type="match status" value="1"/>
</dbReference>
<dbReference type="Pfam" id="PF18091">
    <property type="entry name" value="E3_UbLigase_RBR"/>
    <property type="match status" value="1"/>
</dbReference>
<dbReference type="PANTHER" id="PTHR16004">
    <property type="entry name" value="RING FINGER PROTEIN 31-RELATED"/>
    <property type="match status" value="1"/>
</dbReference>
<dbReference type="GO" id="GO:0008270">
    <property type="term" value="F:zinc ion binding"/>
    <property type="evidence" value="ECO:0007669"/>
    <property type="project" value="UniProtKB-KW"/>
</dbReference>
<dbReference type="GO" id="GO:1990450">
    <property type="term" value="F:linear polyubiquitin binding"/>
    <property type="evidence" value="ECO:0007669"/>
    <property type="project" value="TreeGrafter"/>
</dbReference>
<evidence type="ECO:0000256" key="5">
    <source>
        <dbReference type="ARBA" id="ARBA00022771"/>
    </source>
</evidence>
<feature type="region of interest" description="Disordered" evidence="8">
    <location>
        <begin position="649"/>
        <end position="668"/>
    </location>
</feature>
<protein>
    <submittedName>
        <fullName evidence="11">Ubiquitin carboxyl-terminal hydrolase 15</fullName>
    </submittedName>
</protein>
<keyword evidence="4" id="KW-0677">Repeat</keyword>
<dbReference type="EMBL" id="JAIZAY010000005">
    <property type="protein sequence ID" value="KAJ8041678.1"/>
    <property type="molecule type" value="Genomic_DNA"/>
</dbReference>
<evidence type="ECO:0000313" key="11">
    <source>
        <dbReference type="EMBL" id="KAJ8041678.1"/>
    </source>
</evidence>
<dbReference type="SUPFAM" id="SSF57850">
    <property type="entry name" value="RING/U-box"/>
    <property type="match status" value="3"/>
</dbReference>
<organism evidence="11 12">
    <name type="scientific">Holothuria leucospilota</name>
    <name type="common">Black long sea cucumber</name>
    <name type="synonym">Mertensiothuria leucospilota</name>
    <dbReference type="NCBI Taxonomy" id="206669"/>
    <lineage>
        <taxon>Eukaryota</taxon>
        <taxon>Metazoa</taxon>
        <taxon>Echinodermata</taxon>
        <taxon>Eleutherozoa</taxon>
        <taxon>Echinozoa</taxon>
        <taxon>Holothuroidea</taxon>
        <taxon>Aspidochirotacea</taxon>
        <taxon>Aspidochirotida</taxon>
        <taxon>Holothuriidae</taxon>
        <taxon>Holothuria</taxon>
    </lineage>
</organism>
<evidence type="ECO:0000256" key="3">
    <source>
        <dbReference type="ARBA" id="ARBA00022723"/>
    </source>
</evidence>